<evidence type="ECO:0000256" key="4">
    <source>
        <dbReference type="ARBA" id="ARBA00023163"/>
    </source>
</evidence>
<keyword evidence="2" id="KW-0805">Transcription regulation</keyword>
<dbReference type="Proteomes" id="UP001198571">
    <property type="component" value="Unassembled WGS sequence"/>
</dbReference>
<dbReference type="PRINTS" id="PR00039">
    <property type="entry name" value="HTHLYSR"/>
</dbReference>
<evidence type="ECO:0000256" key="1">
    <source>
        <dbReference type="ARBA" id="ARBA00009437"/>
    </source>
</evidence>
<sequence length="304" mass="32687">MRNTHMLPRRYLPSIASLLALEAVGRLGTASAAATELALTQGAISKQLQVLEAQLGVALISREKQRLSLTPAAQDYLAEARKALKILSDASLHLRANPAGGALNLAILPAFGMHWLAPRLARFAAAHPEVTVNLSTRLRPFDFEGSHFDAAIHYGREDWPGVSFLKLMEEEIQALAAPQLLSQPPESVARVLQLPLLQLESRPGDWGRWSAQKGLEGQRPPAMLFDQFATMAQAAVHGMGVALLPPWQVRADLEAGRLVPVFGAPVAASGAYYLVSPAGRGARAPLASFRDWLASETCQTGETG</sequence>
<evidence type="ECO:0000313" key="7">
    <source>
        <dbReference type="Proteomes" id="UP001198571"/>
    </source>
</evidence>
<dbReference type="PANTHER" id="PTHR30537">
    <property type="entry name" value="HTH-TYPE TRANSCRIPTIONAL REGULATOR"/>
    <property type="match status" value="1"/>
</dbReference>
<dbReference type="InterPro" id="IPR036388">
    <property type="entry name" value="WH-like_DNA-bd_sf"/>
</dbReference>
<evidence type="ECO:0000313" key="6">
    <source>
        <dbReference type="EMBL" id="MCB5410495.1"/>
    </source>
</evidence>
<keyword evidence="3" id="KW-0238">DNA-binding</keyword>
<organism evidence="6 7">
    <name type="scientific">Pseudogemmobacter faecipullorum</name>
    <dbReference type="NCBI Taxonomy" id="2755041"/>
    <lineage>
        <taxon>Bacteria</taxon>
        <taxon>Pseudomonadati</taxon>
        <taxon>Pseudomonadota</taxon>
        <taxon>Alphaproteobacteria</taxon>
        <taxon>Rhodobacterales</taxon>
        <taxon>Paracoccaceae</taxon>
        <taxon>Pseudogemmobacter</taxon>
    </lineage>
</organism>
<name>A0ABS8CNU0_9RHOB</name>
<dbReference type="SUPFAM" id="SSF53850">
    <property type="entry name" value="Periplasmic binding protein-like II"/>
    <property type="match status" value="1"/>
</dbReference>
<reference evidence="6 7" key="1">
    <citation type="submission" date="2020-07" db="EMBL/GenBank/DDBJ databases">
        <title>Pseudogemmobacter sp. nov., isolated from poultry manure in Taiwan.</title>
        <authorList>
            <person name="Lin S.-Y."/>
            <person name="Tang Y.-S."/>
            <person name="Young C.-C."/>
        </authorList>
    </citation>
    <scope>NUCLEOTIDE SEQUENCE [LARGE SCALE GENOMIC DNA]</scope>
    <source>
        <strain evidence="6 7">CC-YST710</strain>
    </source>
</reference>
<dbReference type="InterPro" id="IPR005119">
    <property type="entry name" value="LysR_subst-bd"/>
</dbReference>
<comment type="caution">
    <text evidence="6">The sequence shown here is derived from an EMBL/GenBank/DDBJ whole genome shotgun (WGS) entry which is preliminary data.</text>
</comment>
<protein>
    <submittedName>
        <fullName evidence="6">LysR family transcriptional regulator</fullName>
    </submittedName>
</protein>
<dbReference type="EMBL" id="JACDXX010000009">
    <property type="protein sequence ID" value="MCB5410495.1"/>
    <property type="molecule type" value="Genomic_DNA"/>
</dbReference>
<evidence type="ECO:0000256" key="3">
    <source>
        <dbReference type="ARBA" id="ARBA00023125"/>
    </source>
</evidence>
<keyword evidence="4" id="KW-0804">Transcription</keyword>
<dbReference type="PROSITE" id="PS50931">
    <property type="entry name" value="HTH_LYSR"/>
    <property type="match status" value="1"/>
</dbReference>
<dbReference type="InterPro" id="IPR000847">
    <property type="entry name" value="LysR_HTH_N"/>
</dbReference>
<dbReference type="PANTHER" id="PTHR30537:SF26">
    <property type="entry name" value="GLYCINE CLEAVAGE SYSTEM TRANSCRIPTIONAL ACTIVATOR"/>
    <property type="match status" value="1"/>
</dbReference>
<keyword evidence="7" id="KW-1185">Reference proteome</keyword>
<feature type="domain" description="HTH lysR-type" evidence="5">
    <location>
        <begin position="13"/>
        <end position="70"/>
    </location>
</feature>
<accession>A0ABS8CNU0</accession>
<dbReference type="SUPFAM" id="SSF46785">
    <property type="entry name" value="Winged helix' DNA-binding domain"/>
    <property type="match status" value="1"/>
</dbReference>
<dbReference type="Gene3D" id="1.10.10.10">
    <property type="entry name" value="Winged helix-like DNA-binding domain superfamily/Winged helix DNA-binding domain"/>
    <property type="match status" value="1"/>
</dbReference>
<dbReference type="InterPro" id="IPR058163">
    <property type="entry name" value="LysR-type_TF_proteobact-type"/>
</dbReference>
<dbReference type="InterPro" id="IPR036390">
    <property type="entry name" value="WH_DNA-bd_sf"/>
</dbReference>
<evidence type="ECO:0000259" key="5">
    <source>
        <dbReference type="PROSITE" id="PS50931"/>
    </source>
</evidence>
<gene>
    <name evidence="6" type="ORF">H0485_10840</name>
</gene>
<dbReference type="Gene3D" id="3.40.190.10">
    <property type="entry name" value="Periplasmic binding protein-like II"/>
    <property type="match status" value="2"/>
</dbReference>
<evidence type="ECO:0000256" key="2">
    <source>
        <dbReference type="ARBA" id="ARBA00023015"/>
    </source>
</evidence>
<comment type="similarity">
    <text evidence="1">Belongs to the LysR transcriptional regulatory family.</text>
</comment>
<proteinExistence type="inferred from homology"/>
<dbReference type="Pfam" id="PF03466">
    <property type="entry name" value="LysR_substrate"/>
    <property type="match status" value="1"/>
</dbReference>
<dbReference type="Pfam" id="PF00126">
    <property type="entry name" value="HTH_1"/>
    <property type="match status" value="1"/>
</dbReference>